<accession>A0ABS6BED6</accession>
<dbReference type="InterPro" id="IPR011234">
    <property type="entry name" value="Fumarylacetoacetase-like_C"/>
</dbReference>
<evidence type="ECO:0000259" key="3">
    <source>
        <dbReference type="Pfam" id="PF01557"/>
    </source>
</evidence>
<evidence type="ECO:0000313" key="4">
    <source>
        <dbReference type="EMBL" id="MBU3067780.1"/>
    </source>
</evidence>
<dbReference type="Pfam" id="PF01557">
    <property type="entry name" value="FAA_hydrolase"/>
    <property type="match status" value="1"/>
</dbReference>
<sequence length="290" mass="31119">MRIANLHGRGVFVLGADGAEKAAEIVAVSAGRFGPDPARIFAKWDEFKQWASTVSADVLQAHSFPLDRMLLGAPSPAPRQVFAVGLNYQAHAAESGFEAPDHLPPVFTKYVSSFSGPYSTVVLPRGGNVDWEVELVVVIGRELHRAEPGQVWESVAGLTVGQDISERVSQLRGPAPQFGLGKSFPGFSPQGPWLVTPDELDNPDDLEIGCSIDGEDVQKGRTRDLIFPVPQLISGLSQTVTLYPGDVVFTGTPAGVGVGREPQRFLQPGESLNTWIEGIGTLHQKFVAAE</sequence>
<dbReference type="RefSeq" id="WP_215923859.1">
    <property type="nucleotide sequence ID" value="NZ_JAHKNI010000025.1"/>
</dbReference>
<name>A0ABS6BED6_9NOCA</name>
<evidence type="ECO:0000256" key="2">
    <source>
        <dbReference type="ARBA" id="ARBA00022723"/>
    </source>
</evidence>
<dbReference type="EMBL" id="JAHKNI010000025">
    <property type="protein sequence ID" value="MBU3067780.1"/>
    <property type="molecule type" value="Genomic_DNA"/>
</dbReference>
<dbReference type="SUPFAM" id="SSF56529">
    <property type="entry name" value="FAH"/>
    <property type="match status" value="1"/>
</dbReference>
<dbReference type="PANTHER" id="PTHR42796">
    <property type="entry name" value="FUMARYLACETOACETATE HYDROLASE DOMAIN-CONTAINING PROTEIN 2A-RELATED"/>
    <property type="match status" value="1"/>
</dbReference>
<comment type="similarity">
    <text evidence="1">Belongs to the FAH family.</text>
</comment>
<dbReference type="InterPro" id="IPR036663">
    <property type="entry name" value="Fumarylacetoacetase_C_sf"/>
</dbReference>
<dbReference type="PANTHER" id="PTHR42796:SF4">
    <property type="entry name" value="FUMARYLACETOACETATE HYDROLASE DOMAIN-CONTAINING PROTEIN 2A"/>
    <property type="match status" value="1"/>
</dbReference>
<dbReference type="GO" id="GO:0016787">
    <property type="term" value="F:hydrolase activity"/>
    <property type="evidence" value="ECO:0007669"/>
    <property type="project" value="UniProtKB-KW"/>
</dbReference>
<protein>
    <submittedName>
        <fullName evidence="4">Fumarylacetoacetate hydrolase family protein</fullName>
    </submittedName>
</protein>
<evidence type="ECO:0000256" key="1">
    <source>
        <dbReference type="ARBA" id="ARBA00010211"/>
    </source>
</evidence>
<organism evidence="4 5">
    <name type="scientific">Nocardia albiluteola</name>
    <dbReference type="NCBI Taxonomy" id="2842303"/>
    <lineage>
        <taxon>Bacteria</taxon>
        <taxon>Bacillati</taxon>
        <taxon>Actinomycetota</taxon>
        <taxon>Actinomycetes</taxon>
        <taxon>Mycobacteriales</taxon>
        <taxon>Nocardiaceae</taxon>
        <taxon>Nocardia</taxon>
    </lineage>
</organism>
<feature type="domain" description="Fumarylacetoacetase-like C-terminal" evidence="3">
    <location>
        <begin position="81"/>
        <end position="286"/>
    </location>
</feature>
<keyword evidence="2" id="KW-0479">Metal-binding</keyword>
<keyword evidence="5" id="KW-1185">Reference proteome</keyword>
<evidence type="ECO:0000313" key="5">
    <source>
        <dbReference type="Proteomes" id="UP000733379"/>
    </source>
</evidence>
<comment type="caution">
    <text evidence="4">The sequence shown here is derived from an EMBL/GenBank/DDBJ whole genome shotgun (WGS) entry which is preliminary data.</text>
</comment>
<reference evidence="4 5" key="1">
    <citation type="submission" date="2021-06" db="EMBL/GenBank/DDBJ databases">
        <title>Actinomycetes sequencing.</title>
        <authorList>
            <person name="Shan Q."/>
        </authorList>
    </citation>
    <scope>NUCLEOTIDE SEQUENCE [LARGE SCALE GENOMIC DNA]</scope>
    <source>
        <strain evidence="4 5">NEAU-G5</strain>
    </source>
</reference>
<dbReference type="Gene3D" id="3.90.850.10">
    <property type="entry name" value="Fumarylacetoacetase-like, C-terminal domain"/>
    <property type="match status" value="1"/>
</dbReference>
<dbReference type="InterPro" id="IPR051121">
    <property type="entry name" value="FAH"/>
</dbReference>
<proteinExistence type="inferred from homology"/>
<dbReference type="Proteomes" id="UP000733379">
    <property type="component" value="Unassembled WGS sequence"/>
</dbReference>
<keyword evidence="4" id="KW-0378">Hydrolase</keyword>
<gene>
    <name evidence="4" type="ORF">KO481_40460</name>
</gene>